<evidence type="ECO:0000259" key="1">
    <source>
        <dbReference type="PROSITE" id="PS50805"/>
    </source>
</evidence>
<dbReference type="GO" id="GO:0006355">
    <property type="term" value="P:regulation of DNA-templated transcription"/>
    <property type="evidence" value="ECO:0007669"/>
    <property type="project" value="InterPro"/>
</dbReference>
<evidence type="ECO:0000313" key="2">
    <source>
        <dbReference type="Ensembl" id="ENSBJAP00000014383.1"/>
    </source>
</evidence>
<dbReference type="Proteomes" id="UP000694555">
    <property type="component" value="Unplaced"/>
</dbReference>
<dbReference type="AlphaFoldDB" id="A0A8C0BAN7"/>
<sequence length="63" mass="7122">MCSCSAAGPELRQGWSLQDPALGVPWVMLDPRQKALYRDVMQESYETLMSLGKRTHKILFPSP</sequence>
<reference evidence="2" key="2">
    <citation type="submission" date="2025-09" db="UniProtKB">
        <authorList>
            <consortium name="Ensembl"/>
        </authorList>
    </citation>
    <scope>IDENTIFICATION</scope>
</reference>
<dbReference type="InterPro" id="IPR001909">
    <property type="entry name" value="KRAB"/>
</dbReference>
<dbReference type="SUPFAM" id="SSF109640">
    <property type="entry name" value="KRAB domain (Kruppel-associated box)"/>
    <property type="match status" value="1"/>
</dbReference>
<keyword evidence="3" id="KW-1185">Reference proteome</keyword>
<organism evidence="2 3">
    <name type="scientific">Buteo japonicus</name>
    <dbReference type="NCBI Taxonomy" id="224669"/>
    <lineage>
        <taxon>Eukaryota</taxon>
        <taxon>Metazoa</taxon>
        <taxon>Chordata</taxon>
        <taxon>Craniata</taxon>
        <taxon>Vertebrata</taxon>
        <taxon>Euteleostomi</taxon>
        <taxon>Archelosauria</taxon>
        <taxon>Archosauria</taxon>
        <taxon>Dinosauria</taxon>
        <taxon>Saurischia</taxon>
        <taxon>Theropoda</taxon>
        <taxon>Coelurosauria</taxon>
        <taxon>Aves</taxon>
        <taxon>Neognathae</taxon>
        <taxon>Neoaves</taxon>
        <taxon>Telluraves</taxon>
        <taxon>Accipitrimorphae</taxon>
        <taxon>Accipitriformes</taxon>
        <taxon>Accipitridae</taxon>
        <taxon>Accipitrinae</taxon>
        <taxon>Buteo</taxon>
    </lineage>
</organism>
<evidence type="ECO:0000313" key="3">
    <source>
        <dbReference type="Proteomes" id="UP000694555"/>
    </source>
</evidence>
<name>A0A8C0BAN7_9AVES</name>
<dbReference type="PROSITE" id="PS50805">
    <property type="entry name" value="KRAB"/>
    <property type="match status" value="1"/>
</dbReference>
<protein>
    <recommendedName>
        <fullName evidence="1">KRAB domain-containing protein</fullName>
    </recommendedName>
</protein>
<feature type="domain" description="KRAB" evidence="1">
    <location>
        <begin position="15"/>
        <end position="63"/>
    </location>
</feature>
<proteinExistence type="predicted"/>
<reference evidence="2" key="1">
    <citation type="submission" date="2025-08" db="UniProtKB">
        <authorList>
            <consortium name="Ensembl"/>
        </authorList>
    </citation>
    <scope>IDENTIFICATION</scope>
</reference>
<dbReference type="Gene3D" id="6.10.140.140">
    <property type="match status" value="1"/>
</dbReference>
<accession>A0A8C0BAN7</accession>
<dbReference type="InterPro" id="IPR036051">
    <property type="entry name" value="KRAB_dom_sf"/>
</dbReference>
<dbReference type="Pfam" id="PF01352">
    <property type="entry name" value="KRAB"/>
    <property type="match status" value="1"/>
</dbReference>
<dbReference type="CDD" id="cd07765">
    <property type="entry name" value="KRAB_A-box"/>
    <property type="match status" value="1"/>
</dbReference>
<dbReference type="Ensembl" id="ENSBJAT00000014778.1">
    <property type="protein sequence ID" value="ENSBJAP00000014383.1"/>
    <property type="gene ID" value="ENSBJAG00000009557.1"/>
</dbReference>